<dbReference type="AlphaFoldDB" id="A0A2H0V549"/>
<dbReference type="GO" id="GO:0009103">
    <property type="term" value="P:lipopolysaccharide biosynthetic process"/>
    <property type="evidence" value="ECO:0007669"/>
    <property type="project" value="TreeGrafter"/>
</dbReference>
<accession>A0A2H0V549</accession>
<dbReference type="Gene3D" id="3.40.50.11720">
    <property type="entry name" value="3-Deoxy-D-manno-octulosonic-acid transferase, N-terminal domain"/>
    <property type="match status" value="1"/>
</dbReference>
<dbReference type="Pfam" id="PF13692">
    <property type="entry name" value="Glyco_trans_1_4"/>
    <property type="match status" value="1"/>
</dbReference>
<comment type="caution">
    <text evidence="2">The sequence shown here is derived from an EMBL/GenBank/DDBJ whole genome shotgun (WGS) entry which is preliminary data.</text>
</comment>
<reference evidence="3" key="1">
    <citation type="submission" date="2017-09" db="EMBL/GenBank/DDBJ databases">
        <title>Depth-based differentiation of microbial function through sediment-hosted aquifers and enrichment of novel symbionts in the deep terrestrial subsurface.</title>
        <authorList>
            <person name="Probst A.J."/>
            <person name="Ladd B."/>
            <person name="Jarett J.K."/>
            <person name="Geller-Mcgrath D.E."/>
            <person name="Sieber C.M.K."/>
            <person name="Emerson J.B."/>
            <person name="Anantharaman K."/>
            <person name="Thomas B.C."/>
            <person name="Malmstrom R."/>
            <person name="Stieglmeier M."/>
            <person name="Klingl A."/>
            <person name="Woyke T."/>
            <person name="Ryan C.M."/>
            <person name="Banfield J.F."/>
        </authorList>
    </citation>
    <scope>NUCLEOTIDE SEQUENCE [LARGE SCALE GENOMIC DNA]</scope>
</reference>
<keyword evidence="1" id="KW-0808">Transferase</keyword>
<dbReference type="PANTHER" id="PTHR46401">
    <property type="entry name" value="GLYCOSYLTRANSFERASE WBBK-RELATED"/>
    <property type="match status" value="1"/>
</dbReference>
<sequence length="397" mass="45514">MNKKILVITPKFPLPAAGACEQERLAGITQLKRLGNDIRIIAKVFDWQDKEEIKRWCAEHDINADLLPYSFFARNLSLKLKKLINPEYWDGAAAEYFSLDIQNKVKEITEEWRPDAVWFDYTYLWPLYKIFKRKKIPVITRSINFEPVHFLQEDGFSLMNLIKFAPKLISEIITVRKSDFIFAITPKEEKIYRRMGAKRIATLPLRSLPGLVKRERVILNRDVLHLFFMGAGYSVPHIRKGAEFAIKEVAPVLEKKAPGKFVLHILGKKLPEDLQRHCVGNVKAEGFVENLQQFLAEMDIAVIPSLLGAGMQQKIFEPLCLGIPTVTSPRGLAGYPFSAGEHLLLAKSAEEYAEQIMKLQDIELRKRLSKGSLELCNKIFSRDKINEIIRQGLNNIL</sequence>
<name>A0A2H0V549_9BACT</name>
<dbReference type="Gene3D" id="3.40.50.2000">
    <property type="entry name" value="Glycogen Phosphorylase B"/>
    <property type="match status" value="1"/>
</dbReference>
<dbReference type="InterPro" id="IPR038107">
    <property type="entry name" value="Glycos_transf_N_sf"/>
</dbReference>
<evidence type="ECO:0000256" key="1">
    <source>
        <dbReference type="ARBA" id="ARBA00022679"/>
    </source>
</evidence>
<evidence type="ECO:0008006" key="4">
    <source>
        <dbReference type="Google" id="ProtNLM"/>
    </source>
</evidence>
<dbReference type="Proteomes" id="UP000228626">
    <property type="component" value="Unassembled WGS sequence"/>
</dbReference>
<evidence type="ECO:0000313" key="3">
    <source>
        <dbReference type="Proteomes" id="UP000228626"/>
    </source>
</evidence>
<dbReference type="SUPFAM" id="SSF53756">
    <property type="entry name" value="UDP-Glycosyltransferase/glycogen phosphorylase"/>
    <property type="match status" value="1"/>
</dbReference>
<organism evidence="2 3">
    <name type="scientific">Candidatus Falkowbacteria bacterium CG10_big_fil_rev_8_21_14_0_10_43_10</name>
    <dbReference type="NCBI Taxonomy" id="1974567"/>
    <lineage>
        <taxon>Bacteria</taxon>
        <taxon>Candidatus Falkowiibacteriota</taxon>
    </lineage>
</organism>
<gene>
    <name evidence="2" type="ORF">COT99_00055</name>
</gene>
<evidence type="ECO:0000313" key="2">
    <source>
        <dbReference type="EMBL" id="PIR93549.1"/>
    </source>
</evidence>
<protein>
    <recommendedName>
        <fullName evidence="4">Glycosyltransferase subfamily 4-like N-terminal domain-containing protein</fullName>
    </recommendedName>
</protein>
<proteinExistence type="predicted"/>
<dbReference type="EMBL" id="PFAR01000001">
    <property type="protein sequence ID" value="PIR93549.1"/>
    <property type="molecule type" value="Genomic_DNA"/>
</dbReference>
<dbReference type="GO" id="GO:0016757">
    <property type="term" value="F:glycosyltransferase activity"/>
    <property type="evidence" value="ECO:0007669"/>
    <property type="project" value="TreeGrafter"/>
</dbReference>
<dbReference type="PANTHER" id="PTHR46401:SF2">
    <property type="entry name" value="GLYCOSYLTRANSFERASE WBBK-RELATED"/>
    <property type="match status" value="1"/>
</dbReference>